<feature type="transmembrane region" description="Helical" evidence="1">
    <location>
        <begin position="278"/>
        <end position="297"/>
    </location>
</feature>
<name>A0AAU9IR06_9CILI</name>
<feature type="transmembrane region" description="Helical" evidence="1">
    <location>
        <begin position="208"/>
        <end position="225"/>
    </location>
</feature>
<evidence type="ECO:0000313" key="3">
    <source>
        <dbReference type="Proteomes" id="UP001162131"/>
    </source>
</evidence>
<feature type="transmembrane region" description="Helical" evidence="1">
    <location>
        <begin position="119"/>
        <end position="144"/>
    </location>
</feature>
<proteinExistence type="predicted"/>
<comment type="caution">
    <text evidence="2">The sequence shown here is derived from an EMBL/GenBank/DDBJ whole genome shotgun (WGS) entry which is preliminary data.</text>
</comment>
<accession>A0AAU9IR06</accession>
<feature type="transmembrane region" description="Helical" evidence="1">
    <location>
        <begin position="64"/>
        <end position="87"/>
    </location>
</feature>
<keyword evidence="3" id="KW-1185">Reference proteome</keyword>
<evidence type="ECO:0000313" key="2">
    <source>
        <dbReference type="EMBL" id="CAG9315898.1"/>
    </source>
</evidence>
<feature type="transmembrane region" description="Helical" evidence="1">
    <location>
        <begin position="164"/>
        <end position="188"/>
    </location>
</feature>
<evidence type="ECO:0000256" key="1">
    <source>
        <dbReference type="SAM" id="Phobius"/>
    </source>
</evidence>
<protein>
    <submittedName>
        <fullName evidence="2">Uncharacterized protein</fullName>
    </submittedName>
</protein>
<dbReference type="AlphaFoldDB" id="A0AAU9IR06"/>
<feature type="transmembrane region" description="Helical" evidence="1">
    <location>
        <begin position="329"/>
        <end position="351"/>
    </location>
</feature>
<feature type="transmembrane region" description="Helical" evidence="1">
    <location>
        <begin position="304"/>
        <end position="323"/>
    </location>
</feature>
<keyword evidence="1" id="KW-0472">Membrane</keyword>
<dbReference type="EMBL" id="CAJZBQ010000014">
    <property type="protein sequence ID" value="CAG9315898.1"/>
    <property type="molecule type" value="Genomic_DNA"/>
</dbReference>
<dbReference type="Proteomes" id="UP001162131">
    <property type="component" value="Unassembled WGS sequence"/>
</dbReference>
<keyword evidence="1" id="KW-1133">Transmembrane helix</keyword>
<sequence>MAIATEVFNHNKNYMPKEDENFNISWGIGHISSRNFKTSSFRSGLLSFLLNLHNLKHEVQKISFLIPMIKLAFFKVIFALQLSSIGWNQWSFNRWNSIDSFWNILGYARIDNIFSELGLLEYFLCFTVFIVWIYFILLIAIYLLTIRNKRISLILLKLENWWRLLIFGIGLIPMLYSLMIAIKYLIFYQNISMAEYQNKVLNSSLLDMVPVFIITTILLLIFYYMHEIFIYEFRHSHSSYTIYAKSHSNPDKIKFFGITIILIYSMLCDSSHLTYKKIIISTFAFIICLLNLYYIPYFTPESNFFEACSMLIAVINSIAFFIGEIQGNSSTGFVLFLFLNPILSWFLHMIFKYRYSKLVKLNSIKKYIDVYEFERAMRQSLLYKENQPQEILEIFDSAYFNNKLNISRLVTIWEADFCLNSLKNPRLASIKIGSGYPWKKPNFEEEFLEFCLRKQLHQELCQNCEDTQFLMCLEKLENWKKTDKKFCLDLIDVINLIYIDHLPVQKIFPSIVKMNKKFNYLKKDYKEIISSFPRSSEAHIIFKLDILFLCIIIITSC</sequence>
<keyword evidence="1" id="KW-0812">Transmembrane</keyword>
<reference evidence="2" key="1">
    <citation type="submission" date="2021-09" db="EMBL/GenBank/DDBJ databases">
        <authorList>
            <consortium name="AG Swart"/>
            <person name="Singh M."/>
            <person name="Singh A."/>
            <person name="Seah K."/>
            <person name="Emmerich C."/>
        </authorList>
    </citation>
    <scope>NUCLEOTIDE SEQUENCE</scope>
    <source>
        <strain evidence="2">ATCC30299</strain>
    </source>
</reference>
<gene>
    <name evidence="2" type="ORF">BSTOLATCC_MIC14642</name>
</gene>
<organism evidence="2 3">
    <name type="scientific">Blepharisma stoltei</name>
    <dbReference type="NCBI Taxonomy" id="1481888"/>
    <lineage>
        <taxon>Eukaryota</taxon>
        <taxon>Sar</taxon>
        <taxon>Alveolata</taxon>
        <taxon>Ciliophora</taxon>
        <taxon>Postciliodesmatophora</taxon>
        <taxon>Heterotrichea</taxon>
        <taxon>Heterotrichida</taxon>
        <taxon>Blepharismidae</taxon>
        <taxon>Blepharisma</taxon>
    </lineage>
</organism>